<dbReference type="PANTHER" id="PTHR24189">
    <property type="entry name" value="MYOTROPHIN"/>
    <property type="match status" value="1"/>
</dbReference>
<feature type="region of interest" description="Disordered" evidence="3">
    <location>
        <begin position="1611"/>
        <end position="1633"/>
    </location>
</feature>
<evidence type="ECO:0000256" key="1">
    <source>
        <dbReference type="ARBA" id="ARBA00022737"/>
    </source>
</evidence>
<keyword evidence="2" id="KW-0040">ANK repeat</keyword>
<evidence type="ECO:0000313" key="4">
    <source>
        <dbReference type="EMBL" id="EGU80160.1"/>
    </source>
</evidence>
<gene>
    <name evidence="4" type="ORF">FOXB_09327</name>
</gene>
<dbReference type="EMBL" id="AFQF01002554">
    <property type="protein sequence ID" value="EGU80160.1"/>
    <property type="molecule type" value="Genomic_DNA"/>
</dbReference>
<dbReference type="PaxDb" id="5507-FOXG_04138P0"/>
<dbReference type="SUPFAM" id="SSF48403">
    <property type="entry name" value="Ankyrin repeat"/>
    <property type="match status" value="1"/>
</dbReference>
<reference evidence="4" key="1">
    <citation type="journal article" date="2012" name="Mol. Plant Microbe Interact.">
        <title>A highly conserved effector in Fusarium oxysporum is required for full virulence on Arabidopsis.</title>
        <authorList>
            <person name="Thatcher L.F."/>
            <person name="Gardiner D.M."/>
            <person name="Kazan K."/>
            <person name="Manners J."/>
        </authorList>
    </citation>
    <scope>NUCLEOTIDE SEQUENCE [LARGE SCALE GENOMIC DNA]</scope>
    <source>
        <strain evidence="4">Fo5176</strain>
    </source>
</reference>
<dbReference type="Gene3D" id="1.25.40.20">
    <property type="entry name" value="Ankyrin repeat-containing domain"/>
    <property type="match status" value="2"/>
</dbReference>
<organism evidence="4">
    <name type="scientific">Fusarium oxysporum (strain Fo5176)</name>
    <name type="common">Fusarium vascular wilt</name>
    <dbReference type="NCBI Taxonomy" id="660025"/>
    <lineage>
        <taxon>Eukaryota</taxon>
        <taxon>Fungi</taxon>
        <taxon>Dikarya</taxon>
        <taxon>Ascomycota</taxon>
        <taxon>Pezizomycotina</taxon>
        <taxon>Sordariomycetes</taxon>
        <taxon>Hypocreomycetidae</taxon>
        <taxon>Hypocreales</taxon>
        <taxon>Nectriaceae</taxon>
        <taxon>Fusarium</taxon>
        <taxon>Fusarium oxysporum species complex</taxon>
    </lineage>
</organism>
<sequence>MPTFEAPRRLTFRAIGSFRELKDSYPGLGLGDGDGLGFGSRADSGGWIVKMVCLSSLVVGSTFSPNLDILSRYAGLSPPSPLETLKTPSPIDYEASTTVEHRSAARALLVGARTSDAGYRPPDQQKRHLLRVPSRRNLKLNEERWTFTKHEVGKALNELLSAAPLPDVQVAHAVLASVHIDSLDELWEHFKDSKLQKRQSSIFRRSTSSNNGLSNWLSIVTGQENIPYIHLLCRYGAGPNLLNQAFVIALARRDIPSMKLLLSFGACILPICKDYVRLSVTKNDVDVIRLLLSAPKGMNVEDWQYSLEANIEGAPRGICETRILLQCIHHRPDIATGEYLLKAIDANNVAAVAVLLSYLTTRTSMMPPMFSVQKFSAASFLSTTGNGVEHENVAVQACERISGNPDYETRYTLYCLLDETNLLRDVPALRQEMSYSVMAKRTSMINLLVKAGVRPSIEEAVSMMDFSILGIMLANIRGRDDVPNLLSLVRFDTSEDDMLRFLSMLAANDLQFGGQPLDQKFIEAISKRHHRAADVFQIMGATITYKSIQMALSSADVEMLRILLQGDISDDELSPALSDAMKITDPAIRRIAVKMLADKGIWKEALLEQLCLIIQCPDPDLELLKVILRYQLPLPGKEGRLNVFHLAIHKASLPVIEIVCKSFPHTALISEALPKAFSRIAENGGNLTYDIIHFLLNNGARGIDLDKTLLVAAGSKSPRALDIIRVLVKHGADANYNQGNAYAAALNDYTRLEILCKACPVTKVAVQVLLPSLLETSSADTQTLELVLQSTASNGSGIDFTEVPNLLEDHPNMAAIITCLMKHGLDINLQQGMMIRFAVKESNITLLKTLLSANTTTTSLKTGFTATKKTKLRETRLEMMRLLLDKAGNAEIGQSEVLYDETLEALSKSGDDRGFKILLAHKPLVSTKSLGIAAAFSSRSTTILEMLLSLQPSGESISTACIAAFRSPKLNHDQKESVLGLLLDAKPGLKKNETSSLLRTMVEQHGDSTVVPLMLIKRGVEVTAAHLEATLTTSSKELFTLLVREVDPTSAVNACFAQAVSSAMAVERRLWIYEALLNTGRVSTTTASAALIISLNEGTPDVGLLKLLLKHGADVRLKEFLPLKLAFKLKSAETTDLLIQSIRDDNTAAAAFDLVRTSSALKPAFRVKVYTSLLKHKITEDKLTLALIDTLKNAPDMDTMKLLLERGASPGADGAKCFVLACKAGNEAALRAMCPYANVDAVTLALIEHCAKEKEVLTWLKTCMSALRKAHLRDSNLLYKAMAKFPDGGTLVEKLLHYGVSAGTMKSASLCKQWKREPLTPLLWGLMSDLKISNRTLLALVAKGDDANLLYSTPSSQVSAAFACMLDPKRNPVLESLLKLHGKDIRMCVIPGRSFSYLSQKPKTPDPTKFMTQNLPLSDAALYLGNLKAYISLGGGKDVNNGSLHTAALLALPEFVRWLLQWHSADLEHEAFGMMIPLVVACRSEARPWCRVANAEGSFEKRRVKTMQLLARKTDLSWRNRRKTVLHFAIDEGPDALQAMLEALDVAHDARRNERYLYTDREGIIYSLSYYISNLWDPDNRDTKTPKMIKLLRGTELESKEVDLATIHSTMKGSETTREKTQETPRGSSNQPSLFDALSISTVATPSTQQSQSFIYCASPEFEEKDLKHLYLVLDEHSQGGKAVPSSNICHYIELSTDPGTS</sequence>
<dbReference type="PANTHER" id="PTHR24189:SF50">
    <property type="entry name" value="ANKYRIN REPEAT AND SOCS BOX PROTEIN 2"/>
    <property type="match status" value="1"/>
</dbReference>
<dbReference type="OrthoDB" id="3182339at2759"/>
<dbReference type="STRING" id="660025.F9FSE6"/>
<feature type="compositionally biased region" description="Polar residues" evidence="3">
    <location>
        <begin position="1624"/>
        <end position="1633"/>
    </location>
</feature>
<protein>
    <submittedName>
        <fullName evidence="4">Uncharacterized protein</fullName>
    </submittedName>
</protein>
<evidence type="ECO:0000256" key="3">
    <source>
        <dbReference type="SAM" id="MobiDB-lite"/>
    </source>
</evidence>
<accession>F9FSE6</accession>
<proteinExistence type="predicted"/>
<name>F9FSE6_FUSOF</name>
<keyword evidence="1" id="KW-0677">Repeat</keyword>
<dbReference type="InterPro" id="IPR036770">
    <property type="entry name" value="Ankyrin_rpt-contain_sf"/>
</dbReference>
<comment type="caution">
    <text evidence="4">The sequence shown here is derived from an EMBL/GenBank/DDBJ whole genome shotgun (WGS) entry which is preliminary data.</text>
</comment>
<dbReference type="InterPro" id="IPR050745">
    <property type="entry name" value="Multifunctional_regulatory"/>
</dbReference>
<evidence type="ECO:0000256" key="2">
    <source>
        <dbReference type="ARBA" id="ARBA00023043"/>
    </source>
</evidence>